<dbReference type="Proteomes" id="UP000238007">
    <property type="component" value="Unassembled WGS sequence"/>
</dbReference>
<reference evidence="2 3" key="1">
    <citation type="submission" date="2018-03" db="EMBL/GenBank/DDBJ databases">
        <title>Genomic Encyclopedia of Archaeal and Bacterial Type Strains, Phase II (KMG-II): from individual species to whole genera.</title>
        <authorList>
            <person name="Goeker M."/>
        </authorList>
    </citation>
    <scope>NUCLEOTIDE SEQUENCE [LARGE SCALE GENOMIC DNA]</scope>
    <source>
        <strain evidence="2 3">DSM 101533</strain>
    </source>
</reference>
<dbReference type="OrthoDB" id="7842657at2"/>
<accession>A0A2T0W076</accession>
<dbReference type="EMBL" id="PVTP01000004">
    <property type="protein sequence ID" value="PRY78222.1"/>
    <property type="molecule type" value="Genomic_DNA"/>
</dbReference>
<keyword evidence="1" id="KW-1133">Transmembrane helix</keyword>
<evidence type="ECO:0000313" key="3">
    <source>
        <dbReference type="Proteomes" id="UP000238007"/>
    </source>
</evidence>
<protein>
    <submittedName>
        <fullName evidence="2">Uncharacterized protein</fullName>
    </submittedName>
</protein>
<proteinExistence type="predicted"/>
<keyword evidence="1" id="KW-0812">Transmembrane</keyword>
<keyword evidence="3" id="KW-1185">Reference proteome</keyword>
<organism evidence="2 3">
    <name type="scientific">Yoonia maritima</name>
    <dbReference type="NCBI Taxonomy" id="1435347"/>
    <lineage>
        <taxon>Bacteria</taxon>
        <taxon>Pseudomonadati</taxon>
        <taxon>Pseudomonadota</taxon>
        <taxon>Alphaproteobacteria</taxon>
        <taxon>Rhodobacterales</taxon>
        <taxon>Paracoccaceae</taxon>
        <taxon>Yoonia</taxon>
    </lineage>
</organism>
<feature type="transmembrane region" description="Helical" evidence="1">
    <location>
        <begin position="6"/>
        <end position="28"/>
    </location>
</feature>
<evidence type="ECO:0000313" key="2">
    <source>
        <dbReference type="EMBL" id="PRY78222.1"/>
    </source>
</evidence>
<dbReference type="RefSeq" id="WP_106356538.1">
    <property type="nucleotide sequence ID" value="NZ_PVTP01000004.1"/>
</dbReference>
<sequence>MRGFSILASVIGLAIAAVWYIPAMYWGYQITNESQKMVAGEESNFANLLRGPAPLRWLRDRAELKNTYSEDELNGERTVSYSVSLPFSEIMKPGEEMPDEAYYDLYAIARAPQFLSEYCVEILGNFAKSCDVGRVRGEVNREGVATMQGELNYIPAYDYGDPSTVENGDLVRARVTILDRYESERPNSPETRAEVLAAAITLCEAVKQTFGNCMITDINLRPHTNYRDEAEMLSATASITILADKTQYRSDSVQAEVNRVAERVL</sequence>
<dbReference type="AlphaFoldDB" id="A0A2T0W076"/>
<name>A0A2T0W076_9RHOB</name>
<evidence type="ECO:0000256" key="1">
    <source>
        <dbReference type="SAM" id="Phobius"/>
    </source>
</evidence>
<comment type="caution">
    <text evidence="2">The sequence shown here is derived from an EMBL/GenBank/DDBJ whole genome shotgun (WGS) entry which is preliminary data.</text>
</comment>
<keyword evidence="1" id="KW-0472">Membrane</keyword>
<gene>
    <name evidence="2" type="ORF">CLV80_104187</name>
</gene>